<dbReference type="Pfam" id="PF02012">
    <property type="entry name" value="BNR"/>
    <property type="match status" value="1"/>
</dbReference>
<dbReference type="PANTHER" id="PTHR43739:SF5">
    <property type="entry name" value="EXO-ALPHA-SIALIDASE"/>
    <property type="match status" value="1"/>
</dbReference>
<dbReference type="GO" id="GO:0010411">
    <property type="term" value="P:xyloglucan metabolic process"/>
    <property type="evidence" value="ECO:0007669"/>
    <property type="project" value="TreeGrafter"/>
</dbReference>
<evidence type="ECO:0000313" key="4">
    <source>
        <dbReference type="Proteomes" id="UP000181981"/>
    </source>
</evidence>
<evidence type="ECO:0000259" key="2">
    <source>
        <dbReference type="Pfam" id="PF15902"/>
    </source>
</evidence>
<evidence type="ECO:0000256" key="1">
    <source>
        <dbReference type="ARBA" id="ARBA00022737"/>
    </source>
</evidence>
<dbReference type="EMBL" id="FOHT01000018">
    <property type="protein sequence ID" value="SET62568.1"/>
    <property type="molecule type" value="Genomic_DNA"/>
</dbReference>
<keyword evidence="1" id="KW-0677">Repeat</keyword>
<proteinExistence type="predicted"/>
<dbReference type="InterPro" id="IPR002860">
    <property type="entry name" value="BNR_rpt"/>
</dbReference>
<sequence>MGISRNVRPLFHTDDIENSNNYFMKKLALVLTAVFLISTVAFSKNKEEEKKEEEKPFVNSELVSGLKWRSIGPAWASGRIADFAVNPNNHKEYYVAVASGNVWKTTNNGTTWNPIFDNYGAYSIAVVELDPNNSNVVWVGTGENNHQRALGYGDGVYKSLDGGKSFKNMGLKESRQIGGIVIDPRNSDVVFVAAEGSAWGPGEERGLYKSTDGGETWNKVLEISENTGVNNVVIDPSNPDIMYATSEQRRRTSFTKIGGGPESAVYKSTDGGENWRKIMKGLPSVDIGGMGIDVSPVDPNYVYLIVEAAEDKGGFFRSTDKGESWEKMSDHHSSGQYYNEIVCDPVNRDKVYSTETYSFYTTDGGKTWNRFSNSGRHVDDHAIWIDPTDTGHFIIGGDGGIYETWDNGTTFDFKENLPITQFYRVYLDDAEPFYNVYGGTQDNNSMGGPSQNTSSDGVINDEWFPTLGGDGFWGAVEPGNPNIVYSEYQYGNVYRYDKKSGESLSIKPIERKGELTYKWNWNAPLMISPHNKTRLYMAANKVFRSDDHGNTWEVISDDLTAQIDRTSIPVMGKYWPAEAVVRDVSTSQWGTIVALEESKLQEGLLYAGTDDGIISVTEDGESWTQVKSFQGVPELTIVSDICADRFDANVVYATFDNLKRDDFKPYVYKSTDKGKTWTSISGNLPENGSVHTIVQDFVRPELLFVGTEFGIFFTVDGGANWVQLKSGMPTIAVFDIAIQERESDLVAASFGRGFYILDDYSPLREISADLENTEAAIFPIKDALMFVQTSGKSNQGSTYFTAKNPEYGATFTYYLNEVPKTQKQLRKEEEKELFKEGKPIPQPNWRELQLEAQQEKTHLIFTIYDNDGNVIDQFTKAPSKGVNRVSWNMTYAATANARIRDKYDPITGAGRGIMVMPGTYKVGMKLWHQGVLTELVEPVTFTCKRLNNTELPADDYNENIEFAEKVNKLALAVVGTNRMISETTAKVEKIKQAIYATPGAGQELMDKARAIGVALEELNFRMDGVPARASWEEIPPAQVPLNNRLSNITYTHMGSTTGITTTEKQAYEILKDEFPQVLEALKNIVEKEVPALEAELNKMNAPWTPGRLPEWKE</sequence>
<dbReference type="InterPro" id="IPR015943">
    <property type="entry name" value="WD40/YVTN_repeat-like_dom_sf"/>
</dbReference>
<protein>
    <recommendedName>
        <fullName evidence="2">Sortilin N-terminal domain-containing protein</fullName>
    </recommendedName>
</protein>
<dbReference type="CDD" id="cd15482">
    <property type="entry name" value="Sialidase_non-viral"/>
    <property type="match status" value="3"/>
</dbReference>
<dbReference type="InterPro" id="IPR036278">
    <property type="entry name" value="Sialidase_sf"/>
</dbReference>
<dbReference type="AlphaFoldDB" id="A0A1I0FYF6"/>
<dbReference type="Gene3D" id="2.130.10.10">
    <property type="entry name" value="YVTN repeat-like/Quinoprotein amine dehydrogenase"/>
    <property type="match status" value="5"/>
</dbReference>
<dbReference type="InterPro" id="IPR052025">
    <property type="entry name" value="Xyloglucanase_GH74"/>
</dbReference>
<dbReference type="SUPFAM" id="SSF50939">
    <property type="entry name" value="Sialidases"/>
    <property type="match status" value="1"/>
</dbReference>
<name>A0A1I0FYF6_9BACT</name>
<dbReference type="SUPFAM" id="SSF110296">
    <property type="entry name" value="Oligoxyloglucan reducing end-specific cellobiohydrolase"/>
    <property type="match status" value="1"/>
</dbReference>
<dbReference type="InterPro" id="IPR031778">
    <property type="entry name" value="Sortilin_N"/>
</dbReference>
<organism evidence="3 4">
    <name type="scientific">Draconibacterium orientale</name>
    <dbReference type="NCBI Taxonomy" id="1168034"/>
    <lineage>
        <taxon>Bacteria</taxon>
        <taxon>Pseudomonadati</taxon>
        <taxon>Bacteroidota</taxon>
        <taxon>Bacteroidia</taxon>
        <taxon>Marinilabiliales</taxon>
        <taxon>Prolixibacteraceae</taxon>
        <taxon>Draconibacterium</taxon>
    </lineage>
</organism>
<dbReference type="Pfam" id="PF15902">
    <property type="entry name" value="Sortilin-Vps10"/>
    <property type="match status" value="1"/>
</dbReference>
<gene>
    <name evidence="3" type="ORF">SAMN05444285_11829</name>
</gene>
<evidence type="ECO:0000313" key="3">
    <source>
        <dbReference type="EMBL" id="SET62568.1"/>
    </source>
</evidence>
<feature type="domain" description="Sortilin N-terminal" evidence="2">
    <location>
        <begin position="156"/>
        <end position="285"/>
    </location>
</feature>
<dbReference type="Proteomes" id="UP000181981">
    <property type="component" value="Unassembled WGS sequence"/>
</dbReference>
<reference evidence="3 4" key="1">
    <citation type="submission" date="2016-10" db="EMBL/GenBank/DDBJ databases">
        <authorList>
            <person name="de Groot N.N."/>
        </authorList>
    </citation>
    <scope>NUCLEOTIDE SEQUENCE [LARGE SCALE GENOMIC DNA]</scope>
    <source>
        <strain evidence="3 4">DSM 25947</strain>
    </source>
</reference>
<accession>A0A1I0FYF6</accession>
<dbReference type="PANTHER" id="PTHR43739">
    <property type="entry name" value="XYLOGLUCANASE (EUROFUNG)"/>
    <property type="match status" value="1"/>
</dbReference>